<keyword evidence="1" id="KW-0732">Signal</keyword>
<dbReference type="Gene3D" id="1.25.40.10">
    <property type="entry name" value="Tetratricopeptide repeat domain"/>
    <property type="match status" value="1"/>
</dbReference>
<reference evidence="2 3" key="1">
    <citation type="submission" date="2022-03" db="EMBL/GenBank/DDBJ databases">
        <title>Hymenobactersp. isolated from the air.</title>
        <authorList>
            <person name="Won M."/>
            <person name="Kwon S.-W."/>
        </authorList>
    </citation>
    <scope>NUCLEOTIDE SEQUENCE [LARGE SCALE GENOMIC DNA]</scope>
    <source>
        <strain evidence="2 3">KACC 21982</strain>
    </source>
</reference>
<evidence type="ECO:0008006" key="4">
    <source>
        <dbReference type="Google" id="ProtNLM"/>
    </source>
</evidence>
<proteinExistence type="predicted"/>
<protein>
    <recommendedName>
        <fullName evidence="4">Tetratricopeptide repeat protein</fullName>
    </recommendedName>
</protein>
<dbReference type="Proteomes" id="UP000831113">
    <property type="component" value="Chromosome"/>
</dbReference>
<accession>A0ABY4D0Z4</accession>
<keyword evidence="3" id="KW-1185">Reference proteome</keyword>
<organism evidence="2 3">
    <name type="scientific">Hymenobacter tibetensis</name>
    <dbReference type="NCBI Taxonomy" id="497967"/>
    <lineage>
        <taxon>Bacteria</taxon>
        <taxon>Pseudomonadati</taxon>
        <taxon>Bacteroidota</taxon>
        <taxon>Cytophagia</taxon>
        <taxon>Cytophagales</taxon>
        <taxon>Hymenobacteraceae</taxon>
        <taxon>Hymenobacter</taxon>
    </lineage>
</organism>
<sequence>MKKPLLALAFFAASFAATAQTSAPATPATAAVAADAYTNMMVATIKELQSTNDPAATQQAISKFERAATVASNDWLPRYYQAYGYVRLGFVAKGKDQQDKYFDQAQTALDQARALPAADASEIGVMQAYLYQGRIMVSPMTRAMQYTAMVGESLGEAEKANPQNPRVHLVRGNDFNFRPKMFGGGPEAAKPHYQKAKTCFDTFKPASSIAPDWGKGQLTSLLKQYDTAAVTTK</sequence>
<evidence type="ECO:0000256" key="1">
    <source>
        <dbReference type="SAM" id="SignalP"/>
    </source>
</evidence>
<gene>
    <name evidence="2" type="ORF">MTX78_16025</name>
</gene>
<name>A0ABY4D0Z4_9BACT</name>
<feature type="signal peptide" evidence="1">
    <location>
        <begin position="1"/>
        <end position="19"/>
    </location>
</feature>
<evidence type="ECO:0000313" key="3">
    <source>
        <dbReference type="Proteomes" id="UP000831113"/>
    </source>
</evidence>
<dbReference type="EMBL" id="CP094669">
    <property type="protein sequence ID" value="UOG73628.1"/>
    <property type="molecule type" value="Genomic_DNA"/>
</dbReference>
<evidence type="ECO:0000313" key="2">
    <source>
        <dbReference type="EMBL" id="UOG73628.1"/>
    </source>
</evidence>
<dbReference type="RefSeq" id="WP_243796298.1">
    <property type="nucleotide sequence ID" value="NZ_CP094669.1"/>
</dbReference>
<dbReference type="InterPro" id="IPR011990">
    <property type="entry name" value="TPR-like_helical_dom_sf"/>
</dbReference>
<feature type="chain" id="PRO_5045857534" description="Tetratricopeptide repeat protein" evidence="1">
    <location>
        <begin position="20"/>
        <end position="233"/>
    </location>
</feature>